<evidence type="ECO:0000313" key="2">
    <source>
        <dbReference type="Proteomes" id="UP000324800"/>
    </source>
</evidence>
<dbReference type="EMBL" id="SNRW01003190">
    <property type="protein sequence ID" value="KAA6390524.1"/>
    <property type="molecule type" value="Genomic_DNA"/>
</dbReference>
<name>A0A5J4W6H6_9EUKA</name>
<sequence>MDIGTKDSLLNFQRYAFEVKFDENPKLARKTIKKIARTYFNQTISSNSDIFVSILANSAASAGWINEKTSLEIFFSMFFGMLLSLDTQVSKLGMKMFIEGIKDNKKQQFRELLSQKNGILVLFRINYTEGSIFDNKINDQFTS</sequence>
<dbReference type="AlphaFoldDB" id="A0A5J4W6H6"/>
<dbReference type="Proteomes" id="UP000324800">
    <property type="component" value="Unassembled WGS sequence"/>
</dbReference>
<proteinExistence type="predicted"/>
<reference evidence="1 2" key="1">
    <citation type="submission" date="2019-03" db="EMBL/GenBank/DDBJ databases">
        <title>Single cell metagenomics reveals metabolic interactions within the superorganism composed of flagellate Streblomastix strix and complex community of Bacteroidetes bacteria on its surface.</title>
        <authorList>
            <person name="Treitli S.C."/>
            <person name="Kolisko M."/>
            <person name="Husnik F."/>
            <person name="Keeling P."/>
            <person name="Hampl V."/>
        </authorList>
    </citation>
    <scope>NUCLEOTIDE SEQUENCE [LARGE SCALE GENOMIC DNA]</scope>
    <source>
        <strain evidence="1">ST1C</strain>
    </source>
</reference>
<evidence type="ECO:0000313" key="1">
    <source>
        <dbReference type="EMBL" id="KAA6390524.1"/>
    </source>
</evidence>
<comment type="caution">
    <text evidence="1">The sequence shown here is derived from an EMBL/GenBank/DDBJ whole genome shotgun (WGS) entry which is preliminary data.</text>
</comment>
<accession>A0A5J4W6H6</accession>
<organism evidence="1 2">
    <name type="scientific">Streblomastix strix</name>
    <dbReference type="NCBI Taxonomy" id="222440"/>
    <lineage>
        <taxon>Eukaryota</taxon>
        <taxon>Metamonada</taxon>
        <taxon>Preaxostyla</taxon>
        <taxon>Oxymonadida</taxon>
        <taxon>Streblomastigidae</taxon>
        <taxon>Streblomastix</taxon>
    </lineage>
</organism>
<protein>
    <submittedName>
        <fullName evidence="1">Uncharacterized protein</fullName>
    </submittedName>
</protein>
<gene>
    <name evidence="1" type="ORF">EZS28_013946</name>
</gene>